<dbReference type="Pfam" id="PF06985">
    <property type="entry name" value="HET"/>
    <property type="match status" value="1"/>
</dbReference>
<dbReference type="STRING" id="1745343.A0A2J6Q566"/>
<keyword evidence="4" id="KW-1185">Reference proteome</keyword>
<gene>
    <name evidence="3" type="ORF">NA56DRAFT_645650</name>
</gene>
<accession>A0A2J6Q566</accession>
<dbReference type="AlphaFoldDB" id="A0A2J6Q566"/>
<proteinExistence type="predicted"/>
<dbReference type="PANTHER" id="PTHR33112:SF16">
    <property type="entry name" value="HETEROKARYON INCOMPATIBILITY DOMAIN-CONTAINING PROTEIN"/>
    <property type="match status" value="1"/>
</dbReference>
<feature type="chain" id="PRO_5014400254" evidence="1">
    <location>
        <begin position="22"/>
        <end position="771"/>
    </location>
</feature>
<evidence type="ECO:0000259" key="2">
    <source>
        <dbReference type="Pfam" id="PF06985"/>
    </source>
</evidence>
<protein>
    <submittedName>
        <fullName evidence="3">HET-domain-containing protein</fullName>
    </submittedName>
</protein>
<feature type="signal peptide" evidence="1">
    <location>
        <begin position="1"/>
        <end position="21"/>
    </location>
</feature>
<evidence type="ECO:0000256" key="1">
    <source>
        <dbReference type="SAM" id="SignalP"/>
    </source>
</evidence>
<name>A0A2J6Q566_9HELO</name>
<dbReference type="OrthoDB" id="5125733at2759"/>
<dbReference type="PANTHER" id="PTHR33112">
    <property type="entry name" value="DOMAIN PROTEIN, PUTATIVE-RELATED"/>
    <property type="match status" value="1"/>
</dbReference>
<sequence length="771" mass="86997">MLSLKFWVVSLLLMLPTAVWYYALRGPAQCRNTWDPSPTDYINGKHTCRHCERILIRFPPHWQSQDYNVLLRLDLTVADVHRAAADGCPLLILYFSRGEGRVRYLNTLQEIMNTFLAIFVDKQIHYYTSLTSRYDRLVYFLHAVSNRPFYLRLARFESGSEGVQGVLFAQLVYLNWCSNEIDVSANESSVAARFINERPANRDVASDHSFWHARRWLADCLSRQGKHLNCGIATTNDFVPTWLIEVQTRGDGSVRGRICQPKPGDAVQWCCLSYCWGGDQRIKLLKANIQNLSERLPSDLPHTIRDAMIVCNRVGLQYLWVDALCIIQDDPDQLSLEITRLPQIYQYALFTICASSAATHLDGFLGRRRHDIAIPKHVFLIPSISIRCEFPTHDVYGSGTVIGESPSTAGILTLSTREPYYQFTNEPINKRAWTFQERLLSRRVLDYCSDKLRCICGGAGNAPDGGSALVNYQWTMLPDAAALATLPNIERDRLWHLVVVKYTDRSMTFASDRLLAIAAVAAEFARAFGDSGSNSTSSSGGGYAAGLWRSAMVQQLAWFVGHGFRRERPATYTGPSWSWAGIQGSVASWLSLQEDEPAVAVAEVLDCSVDLVHKYAPFGAVKGARLVLRGPMREISWLYNRNEVVMPGRRPEEPMMRFIDDRMRLEAIEEDAETHFFGFSYMDALESNWSSDIDAEIKAWCLQLVGPTSRSGSRCIILARDVHRPEEAAYKRVGCVMLGDSSKYSNYSGGGYPLGKTNFFKDTKPQMIIIV</sequence>
<dbReference type="InterPro" id="IPR010730">
    <property type="entry name" value="HET"/>
</dbReference>
<keyword evidence="1" id="KW-0732">Signal</keyword>
<organism evidence="3 4">
    <name type="scientific">Hyaloscypha hepaticicola</name>
    <dbReference type="NCBI Taxonomy" id="2082293"/>
    <lineage>
        <taxon>Eukaryota</taxon>
        <taxon>Fungi</taxon>
        <taxon>Dikarya</taxon>
        <taxon>Ascomycota</taxon>
        <taxon>Pezizomycotina</taxon>
        <taxon>Leotiomycetes</taxon>
        <taxon>Helotiales</taxon>
        <taxon>Hyaloscyphaceae</taxon>
        <taxon>Hyaloscypha</taxon>
    </lineage>
</organism>
<dbReference type="Proteomes" id="UP000235672">
    <property type="component" value="Unassembled WGS sequence"/>
</dbReference>
<feature type="domain" description="Heterokaryon incompatibility" evidence="2">
    <location>
        <begin position="270"/>
        <end position="437"/>
    </location>
</feature>
<evidence type="ECO:0000313" key="3">
    <source>
        <dbReference type="EMBL" id="PMD21381.1"/>
    </source>
</evidence>
<reference evidence="3 4" key="1">
    <citation type="submission" date="2016-05" db="EMBL/GenBank/DDBJ databases">
        <title>A degradative enzymes factory behind the ericoid mycorrhizal symbiosis.</title>
        <authorList>
            <consortium name="DOE Joint Genome Institute"/>
            <person name="Martino E."/>
            <person name="Morin E."/>
            <person name="Grelet G."/>
            <person name="Kuo A."/>
            <person name="Kohler A."/>
            <person name="Daghino S."/>
            <person name="Barry K."/>
            <person name="Choi C."/>
            <person name="Cichocki N."/>
            <person name="Clum A."/>
            <person name="Copeland A."/>
            <person name="Hainaut M."/>
            <person name="Haridas S."/>
            <person name="Labutti K."/>
            <person name="Lindquist E."/>
            <person name="Lipzen A."/>
            <person name="Khouja H.-R."/>
            <person name="Murat C."/>
            <person name="Ohm R."/>
            <person name="Olson A."/>
            <person name="Spatafora J."/>
            <person name="Veneault-Fourrey C."/>
            <person name="Henrissat B."/>
            <person name="Grigoriev I."/>
            <person name="Martin F."/>
            <person name="Perotto S."/>
        </authorList>
    </citation>
    <scope>NUCLEOTIDE SEQUENCE [LARGE SCALE GENOMIC DNA]</scope>
    <source>
        <strain evidence="3 4">UAMH 7357</strain>
    </source>
</reference>
<dbReference type="EMBL" id="KZ613481">
    <property type="protein sequence ID" value="PMD21381.1"/>
    <property type="molecule type" value="Genomic_DNA"/>
</dbReference>
<evidence type="ECO:0000313" key="4">
    <source>
        <dbReference type="Proteomes" id="UP000235672"/>
    </source>
</evidence>